<evidence type="ECO:0000259" key="16">
    <source>
        <dbReference type="PROSITE" id="PS50109"/>
    </source>
</evidence>
<evidence type="ECO:0000256" key="1">
    <source>
        <dbReference type="ARBA" id="ARBA00000085"/>
    </source>
</evidence>
<keyword evidence="4 15" id="KW-1003">Cell membrane</keyword>
<comment type="subcellular location">
    <subcellularLocation>
        <location evidence="3 15">Cell inner membrane</location>
    </subcellularLocation>
    <subcellularLocation>
        <location evidence="2">Membrane</location>
        <topology evidence="2">Multi-pass membrane protein</topology>
    </subcellularLocation>
</comment>
<dbReference type="CDD" id="cd00075">
    <property type="entry name" value="HATPase"/>
    <property type="match status" value="1"/>
</dbReference>
<dbReference type="SUPFAM" id="SSF158472">
    <property type="entry name" value="HAMP domain-like"/>
    <property type="match status" value="1"/>
</dbReference>
<keyword evidence="7 15" id="KW-0808">Transferase</keyword>
<keyword evidence="9 15" id="KW-0547">Nucleotide-binding</keyword>
<keyword evidence="14 15" id="KW-0472">Membrane</keyword>
<dbReference type="CDD" id="cd00082">
    <property type="entry name" value="HisKA"/>
    <property type="match status" value="1"/>
</dbReference>
<dbReference type="PROSITE" id="PS50109">
    <property type="entry name" value="HIS_KIN"/>
    <property type="match status" value="1"/>
</dbReference>
<dbReference type="GO" id="GO:0000155">
    <property type="term" value="F:phosphorelay sensor kinase activity"/>
    <property type="evidence" value="ECO:0007669"/>
    <property type="project" value="InterPro"/>
</dbReference>
<feature type="domain" description="HAMP" evidence="17">
    <location>
        <begin position="186"/>
        <end position="239"/>
    </location>
</feature>
<evidence type="ECO:0000256" key="6">
    <source>
        <dbReference type="ARBA" id="ARBA00022553"/>
    </source>
</evidence>
<dbReference type="SUPFAM" id="SSF55874">
    <property type="entry name" value="ATPase domain of HSP90 chaperone/DNA topoisomerase II/histidine kinase"/>
    <property type="match status" value="1"/>
</dbReference>
<dbReference type="GO" id="GO:0005886">
    <property type="term" value="C:plasma membrane"/>
    <property type="evidence" value="ECO:0007669"/>
    <property type="project" value="UniProtKB-SubCell"/>
</dbReference>
<dbReference type="CDD" id="cd06225">
    <property type="entry name" value="HAMP"/>
    <property type="match status" value="1"/>
</dbReference>
<evidence type="ECO:0000313" key="18">
    <source>
        <dbReference type="EMBL" id="QHG63563.1"/>
    </source>
</evidence>
<protein>
    <recommendedName>
        <fullName evidence="15">Sensor protein</fullName>
        <ecNumber evidence="15">2.7.13.3</ecNumber>
    </recommendedName>
</protein>
<evidence type="ECO:0000256" key="9">
    <source>
        <dbReference type="ARBA" id="ARBA00022741"/>
    </source>
</evidence>
<evidence type="ECO:0000256" key="14">
    <source>
        <dbReference type="ARBA" id="ARBA00023136"/>
    </source>
</evidence>
<organism evidence="18 19">
    <name type="scientific">Pseudomonas putida</name>
    <name type="common">Arthrobacter siderocapsulatus</name>
    <dbReference type="NCBI Taxonomy" id="303"/>
    <lineage>
        <taxon>Bacteria</taxon>
        <taxon>Pseudomonadati</taxon>
        <taxon>Pseudomonadota</taxon>
        <taxon>Gammaproteobacteria</taxon>
        <taxon>Pseudomonadales</taxon>
        <taxon>Pseudomonadaceae</taxon>
        <taxon>Pseudomonas</taxon>
    </lineage>
</organism>
<keyword evidence="12 15" id="KW-1133">Transmembrane helix</keyword>
<feature type="domain" description="Histidine kinase" evidence="16">
    <location>
        <begin position="247"/>
        <end position="461"/>
    </location>
</feature>
<dbReference type="EC" id="2.7.13.3" evidence="15"/>
<evidence type="ECO:0000256" key="12">
    <source>
        <dbReference type="ARBA" id="ARBA00022989"/>
    </source>
</evidence>
<dbReference type="PRINTS" id="PR00344">
    <property type="entry name" value="BCTRLSENSOR"/>
</dbReference>
<comment type="function">
    <text evidence="15">Member of a two-component regulatory system.</text>
</comment>
<dbReference type="SUPFAM" id="SSF47384">
    <property type="entry name" value="Homodimeric domain of signal transducing histidine kinase"/>
    <property type="match status" value="1"/>
</dbReference>
<evidence type="ECO:0000256" key="13">
    <source>
        <dbReference type="ARBA" id="ARBA00023012"/>
    </source>
</evidence>
<dbReference type="SMART" id="SM00388">
    <property type="entry name" value="HisKA"/>
    <property type="match status" value="1"/>
</dbReference>
<dbReference type="InterPro" id="IPR006290">
    <property type="entry name" value="CztS_silS_copS"/>
</dbReference>
<evidence type="ECO:0000256" key="5">
    <source>
        <dbReference type="ARBA" id="ARBA00022519"/>
    </source>
</evidence>
<dbReference type="SMART" id="SM00304">
    <property type="entry name" value="HAMP"/>
    <property type="match status" value="1"/>
</dbReference>
<dbReference type="InterPro" id="IPR036890">
    <property type="entry name" value="HATPase_C_sf"/>
</dbReference>
<dbReference type="EMBL" id="CP026115">
    <property type="protein sequence ID" value="QHG63563.1"/>
    <property type="molecule type" value="Genomic_DNA"/>
</dbReference>
<proteinExistence type="predicted"/>
<keyword evidence="13 15" id="KW-0902">Two-component regulatory system</keyword>
<dbReference type="SMART" id="SM00387">
    <property type="entry name" value="HATPase_c"/>
    <property type="match status" value="1"/>
</dbReference>
<evidence type="ECO:0000256" key="7">
    <source>
        <dbReference type="ARBA" id="ARBA00022679"/>
    </source>
</evidence>
<gene>
    <name evidence="18" type="ORF">C2H86_03635</name>
</gene>
<dbReference type="RefSeq" id="WP_159409088.1">
    <property type="nucleotide sequence ID" value="NZ_CP026115.2"/>
</dbReference>
<keyword evidence="11 15" id="KW-0067">ATP-binding</keyword>
<sequence>MKHASLSLRLGLSMTLMGAALVLLLACLAVFALDHELDSRARKDLARKMLQVEHNLRVDLRSEDLGNRAHPLLDLVMGHDNLSLSVLALEGRHPHLLSLGPALESRVGELHTDSRLNYHEWRDSSGNQILTVTRQMRLRDDTPVRVMMSLNRADDHALLQAYLHSTLLALPVLLLLIGAGAWWLMQRGLKPLRHFRRIAGQVSTQDLQHRLPVTGLPLELAELARSINVMLDRLDQGVRQLSQFSDDLAHELRTPLGNLMGKAQVTLARERDSANYREVLEDSVEELTRLNRIINDMLFLAQVSQPQAQVALKPLALAEEAAQVTELFAFSAELKDIELRLQGWGTALADRLMFQRALSNLLSNAIRHGSQGQAVKLGIERKGNDVLIWVENQGPGIADEHLPQLFERFYRVGSGRSRLEGGTGLGLAIVKSIMQLHGGRIVVQSEATGPTRFTLVFRAGTDD</sequence>
<dbReference type="InterPro" id="IPR003660">
    <property type="entry name" value="HAMP_dom"/>
</dbReference>
<dbReference type="FunFam" id="3.30.565.10:FF:000006">
    <property type="entry name" value="Sensor histidine kinase WalK"/>
    <property type="match status" value="1"/>
</dbReference>
<dbReference type="PROSITE" id="PS50885">
    <property type="entry name" value="HAMP"/>
    <property type="match status" value="1"/>
</dbReference>
<dbReference type="Gene3D" id="3.30.565.10">
    <property type="entry name" value="Histidine kinase-like ATPase, C-terminal domain"/>
    <property type="match status" value="1"/>
</dbReference>
<evidence type="ECO:0000313" key="19">
    <source>
        <dbReference type="Proteomes" id="UP000464480"/>
    </source>
</evidence>
<accession>A0A6I6XI64</accession>
<evidence type="ECO:0000256" key="2">
    <source>
        <dbReference type="ARBA" id="ARBA00004141"/>
    </source>
</evidence>
<dbReference type="GO" id="GO:0005524">
    <property type="term" value="F:ATP binding"/>
    <property type="evidence" value="ECO:0007669"/>
    <property type="project" value="UniProtKB-KW"/>
</dbReference>
<dbReference type="AlphaFoldDB" id="A0A6I6XI64"/>
<dbReference type="PANTHER" id="PTHR45436:SF15">
    <property type="entry name" value="SENSOR HISTIDINE KINASE CUSS"/>
    <property type="match status" value="1"/>
</dbReference>
<evidence type="ECO:0000256" key="11">
    <source>
        <dbReference type="ARBA" id="ARBA00022840"/>
    </source>
</evidence>
<dbReference type="Pfam" id="PF00672">
    <property type="entry name" value="HAMP"/>
    <property type="match status" value="1"/>
</dbReference>
<keyword evidence="6" id="KW-0597">Phosphoprotein</keyword>
<dbReference type="Proteomes" id="UP000464480">
    <property type="component" value="Chromosome"/>
</dbReference>
<feature type="transmembrane region" description="Helical" evidence="15">
    <location>
        <begin position="161"/>
        <end position="184"/>
    </location>
</feature>
<dbReference type="Pfam" id="PF02518">
    <property type="entry name" value="HATPase_c"/>
    <property type="match status" value="1"/>
</dbReference>
<dbReference type="InterPro" id="IPR004358">
    <property type="entry name" value="Sig_transdc_His_kin-like_C"/>
</dbReference>
<evidence type="ECO:0000256" key="15">
    <source>
        <dbReference type="RuleBase" id="RU364088"/>
    </source>
</evidence>
<dbReference type="InterPro" id="IPR003661">
    <property type="entry name" value="HisK_dim/P_dom"/>
</dbReference>
<dbReference type="InterPro" id="IPR050428">
    <property type="entry name" value="TCS_sensor_his_kinase"/>
</dbReference>
<dbReference type="PROSITE" id="PS51257">
    <property type="entry name" value="PROKAR_LIPOPROTEIN"/>
    <property type="match status" value="1"/>
</dbReference>
<dbReference type="Pfam" id="PF00512">
    <property type="entry name" value="HisKA"/>
    <property type="match status" value="1"/>
</dbReference>
<reference evidence="18 19" key="1">
    <citation type="submission" date="2020-02" db="EMBL/GenBank/DDBJ databases">
        <title>Pseudomonas Putida W5 Complete Genome Assembly.</title>
        <authorList>
            <person name="Yuan Z.-C."/>
            <person name="Shaw G.A."/>
            <person name="Cusano A.D."/>
            <person name="Caddey B.J."/>
            <person name="Weselowski B.J."/>
        </authorList>
    </citation>
    <scope>NUCLEOTIDE SEQUENCE [LARGE SCALE GENOMIC DNA]</scope>
    <source>
        <strain evidence="18 19">W5</strain>
    </source>
</reference>
<evidence type="ECO:0000256" key="8">
    <source>
        <dbReference type="ARBA" id="ARBA00022692"/>
    </source>
</evidence>
<dbReference type="NCBIfam" id="TIGR01386">
    <property type="entry name" value="cztS_silS_copS"/>
    <property type="match status" value="1"/>
</dbReference>
<keyword evidence="8 15" id="KW-0812">Transmembrane</keyword>
<evidence type="ECO:0000256" key="3">
    <source>
        <dbReference type="ARBA" id="ARBA00004533"/>
    </source>
</evidence>
<keyword evidence="10 15" id="KW-0418">Kinase</keyword>
<keyword evidence="5 15" id="KW-0997">Cell inner membrane</keyword>
<dbReference type="PANTHER" id="PTHR45436">
    <property type="entry name" value="SENSOR HISTIDINE KINASE YKOH"/>
    <property type="match status" value="1"/>
</dbReference>
<dbReference type="InterPro" id="IPR036097">
    <property type="entry name" value="HisK_dim/P_sf"/>
</dbReference>
<evidence type="ECO:0000259" key="17">
    <source>
        <dbReference type="PROSITE" id="PS50885"/>
    </source>
</evidence>
<name>A0A6I6XI64_PSEPU</name>
<evidence type="ECO:0000256" key="4">
    <source>
        <dbReference type="ARBA" id="ARBA00022475"/>
    </source>
</evidence>
<dbReference type="Gene3D" id="1.10.287.130">
    <property type="match status" value="1"/>
</dbReference>
<comment type="catalytic activity">
    <reaction evidence="1 15">
        <text>ATP + protein L-histidine = ADP + protein N-phospho-L-histidine.</text>
        <dbReference type="EC" id="2.7.13.3"/>
    </reaction>
</comment>
<evidence type="ECO:0000256" key="10">
    <source>
        <dbReference type="ARBA" id="ARBA00022777"/>
    </source>
</evidence>
<dbReference type="InterPro" id="IPR005467">
    <property type="entry name" value="His_kinase_dom"/>
</dbReference>
<dbReference type="Gene3D" id="6.10.340.10">
    <property type="match status" value="1"/>
</dbReference>
<dbReference type="InterPro" id="IPR003594">
    <property type="entry name" value="HATPase_dom"/>
</dbReference>